<dbReference type="AlphaFoldDB" id="A0A5D0MJ94"/>
<dbReference type="InterPro" id="IPR003593">
    <property type="entry name" value="AAA+_ATPase"/>
</dbReference>
<keyword evidence="2" id="KW-0813">Transport</keyword>
<name>A0A5D0MJ94_FLESI</name>
<dbReference type="PROSITE" id="PS00211">
    <property type="entry name" value="ABC_TRANSPORTER_1"/>
    <property type="match status" value="1"/>
</dbReference>
<evidence type="ECO:0000256" key="3">
    <source>
        <dbReference type="ARBA" id="ARBA00022741"/>
    </source>
</evidence>
<evidence type="ECO:0000256" key="4">
    <source>
        <dbReference type="ARBA" id="ARBA00022840"/>
    </source>
</evidence>
<evidence type="ECO:0000256" key="2">
    <source>
        <dbReference type="ARBA" id="ARBA00022448"/>
    </source>
</evidence>
<dbReference type="SUPFAM" id="SSF52540">
    <property type="entry name" value="P-loop containing nucleoside triphosphate hydrolases"/>
    <property type="match status" value="1"/>
</dbReference>
<dbReference type="InterPro" id="IPR052156">
    <property type="entry name" value="BCAA_Transport_ATP-bd_LivF"/>
</dbReference>
<dbReference type="GO" id="GO:0005524">
    <property type="term" value="F:ATP binding"/>
    <property type="evidence" value="ECO:0007669"/>
    <property type="project" value="UniProtKB-KW"/>
</dbReference>
<dbReference type="SMART" id="SM00382">
    <property type="entry name" value="AAA"/>
    <property type="match status" value="1"/>
</dbReference>
<dbReference type="CDD" id="cd03224">
    <property type="entry name" value="ABC_TM1139_LivF_branched"/>
    <property type="match status" value="1"/>
</dbReference>
<dbReference type="PROSITE" id="PS50893">
    <property type="entry name" value="ABC_TRANSPORTER_2"/>
    <property type="match status" value="1"/>
</dbReference>
<comment type="caution">
    <text evidence="7">The sequence shown here is derived from an EMBL/GenBank/DDBJ whole genome shotgun (WGS) entry which is preliminary data.</text>
</comment>
<evidence type="ECO:0000313" key="7">
    <source>
        <dbReference type="EMBL" id="TYB33056.1"/>
    </source>
</evidence>
<protein>
    <submittedName>
        <fullName evidence="7">ABC transporter ATP-binding protein</fullName>
    </submittedName>
</protein>
<keyword evidence="3" id="KW-0547">Nucleotide-binding</keyword>
<evidence type="ECO:0000256" key="1">
    <source>
        <dbReference type="ARBA" id="ARBA00005417"/>
    </source>
</evidence>
<dbReference type="InterPro" id="IPR027417">
    <property type="entry name" value="P-loop_NTPase"/>
</dbReference>
<dbReference type="InterPro" id="IPR017871">
    <property type="entry name" value="ABC_transporter-like_CS"/>
</dbReference>
<evidence type="ECO:0000259" key="6">
    <source>
        <dbReference type="PROSITE" id="PS50893"/>
    </source>
</evidence>
<feature type="domain" description="ABC transporter" evidence="6">
    <location>
        <begin position="2"/>
        <end position="234"/>
    </location>
</feature>
<dbReference type="Pfam" id="PF00005">
    <property type="entry name" value="ABC_tran"/>
    <property type="match status" value="1"/>
</dbReference>
<proteinExistence type="inferred from homology"/>
<dbReference type="GO" id="GO:0016887">
    <property type="term" value="F:ATP hydrolysis activity"/>
    <property type="evidence" value="ECO:0007669"/>
    <property type="project" value="InterPro"/>
</dbReference>
<dbReference type="GO" id="GO:0015807">
    <property type="term" value="P:L-amino acid transport"/>
    <property type="evidence" value="ECO:0007669"/>
    <property type="project" value="TreeGrafter"/>
</dbReference>
<accession>A0A5D0MJ94</accession>
<keyword evidence="5" id="KW-0029">Amino-acid transport</keyword>
<keyword evidence="4 7" id="KW-0067">ATP-binding</keyword>
<dbReference type="PANTHER" id="PTHR43820:SF4">
    <property type="entry name" value="HIGH-AFFINITY BRANCHED-CHAIN AMINO ACID TRANSPORT ATP-BINDING PROTEIN LIVF"/>
    <property type="match status" value="1"/>
</dbReference>
<dbReference type="GO" id="GO:0015658">
    <property type="term" value="F:branched-chain amino acid transmembrane transporter activity"/>
    <property type="evidence" value="ECO:0007669"/>
    <property type="project" value="TreeGrafter"/>
</dbReference>
<evidence type="ECO:0000313" key="8">
    <source>
        <dbReference type="Proteomes" id="UP000323337"/>
    </source>
</evidence>
<dbReference type="EMBL" id="VSIV01000209">
    <property type="protein sequence ID" value="TYB33056.1"/>
    <property type="molecule type" value="Genomic_DNA"/>
</dbReference>
<organism evidence="7 8">
    <name type="scientific">Flexistipes sinusarabici</name>
    <dbReference type="NCBI Taxonomy" id="2352"/>
    <lineage>
        <taxon>Bacteria</taxon>
        <taxon>Pseudomonadati</taxon>
        <taxon>Deferribacterota</taxon>
        <taxon>Deferribacteres</taxon>
        <taxon>Deferribacterales</taxon>
        <taxon>Flexistipitaceae</taxon>
        <taxon>Flexistipes</taxon>
    </lineage>
</organism>
<dbReference type="Gene3D" id="3.40.50.300">
    <property type="entry name" value="P-loop containing nucleotide triphosphate hydrolases"/>
    <property type="match status" value="1"/>
</dbReference>
<dbReference type="PANTHER" id="PTHR43820">
    <property type="entry name" value="HIGH-AFFINITY BRANCHED-CHAIN AMINO ACID TRANSPORT ATP-BINDING PROTEIN LIVF"/>
    <property type="match status" value="1"/>
</dbReference>
<comment type="similarity">
    <text evidence="1">Belongs to the ABC transporter superfamily.</text>
</comment>
<dbReference type="InterPro" id="IPR003439">
    <property type="entry name" value="ABC_transporter-like_ATP-bd"/>
</dbReference>
<dbReference type="Proteomes" id="UP000323337">
    <property type="component" value="Unassembled WGS sequence"/>
</dbReference>
<reference evidence="7 8" key="1">
    <citation type="submission" date="2019-08" db="EMBL/GenBank/DDBJ databases">
        <title>Genomic characterization of a novel candidate phylum (ARYD3) from a high temperature, high salinity tertiary oil reservoir in north central Oklahoma, USA.</title>
        <authorList>
            <person name="Youssef N.H."/>
            <person name="Yadav A."/>
            <person name="Elshahed M.S."/>
        </authorList>
    </citation>
    <scope>NUCLEOTIDE SEQUENCE [LARGE SCALE GENOMIC DNA]</scope>
    <source>
        <strain evidence="7">ARYD1</strain>
    </source>
</reference>
<sequence>MLSVKNLNAGYGDVQVLWDLSFSIDEPKILAIVGSNGAGKTTLLRTISGVVKPKSGEIQFKGERIDGCSSHHIVQKGIIHVPEGRRLFPELTVDENLLMGAYARRKGKNLQKSLDEIYELFPRLGERKKQKAGSLSGGEQQMAAIARGLMGDPEILLIDEMSLGLAPLIVDSLVDVVSMIYERGSTVMLIEQDVQLALENSHYTYIMDTGRIVKEGESKKLLDDPEIKDIYLGVQ</sequence>
<evidence type="ECO:0000256" key="5">
    <source>
        <dbReference type="ARBA" id="ARBA00022970"/>
    </source>
</evidence>
<gene>
    <name evidence="7" type="ORF">FXF49_08290</name>
</gene>
<dbReference type="RefSeq" id="WP_303701430.1">
    <property type="nucleotide sequence ID" value="NZ_VSIV01000209.1"/>
</dbReference>